<gene>
    <name evidence="3" type="ORF">STCU_06335</name>
</gene>
<organism evidence="3 4">
    <name type="scientific">Strigomonas culicis</name>
    <dbReference type="NCBI Taxonomy" id="28005"/>
    <lineage>
        <taxon>Eukaryota</taxon>
        <taxon>Discoba</taxon>
        <taxon>Euglenozoa</taxon>
        <taxon>Kinetoplastea</taxon>
        <taxon>Metakinetoplastina</taxon>
        <taxon>Trypanosomatida</taxon>
        <taxon>Trypanosomatidae</taxon>
        <taxon>Strigomonadinae</taxon>
        <taxon>Strigomonas</taxon>
    </lineage>
</organism>
<sequence>MSYPESVNRSTESGLSSLHRSGLNISVGDTKSIVLALQSLQQKIRVLERDRDYHQDQYERAVQANEAYKLEMEKQMDQERSMYRLRENELRQQLQRLQEEKRLLELQSSEEDLTAFRQELEGMIAAEKKHAQEREATLVTEVKRLREEVSTERERYAALVQQIDGLHEEKEKTSLTNEHLREALDELLRRHEDGPSRGYRGAAPPAPAAVHGRSGRGRGPAVGSGRRAVSRKRTPSALLQPPLAANPFESCRRHYRDPTVNSILRDVRNVSSEIPCACDVSSAIGGPTPPLRPTSSSPVSRNTSTLHTRPAEVQPASGRIAESVKNKQAIVEVEDQLQEELEDLQTQYRNTITRAANEQIPEEVVTAALTRITSLIEGKKKQLHLLKGAVHEQERQERSANAPQQAFIDKSTKRNLLVNEIREMLLNSGEK</sequence>
<dbReference type="AlphaFoldDB" id="S9U5M1"/>
<dbReference type="PANTHER" id="PTHR19336:SF9">
    <property type="entry name" value="SPINDLE POLE BODY PROTEIN PPC89"/>
    <property type="match status" value="1"/>
</dbReference>
<dbReference type="EMBL" id="ATMH01006335">
    <property type="protein sequence ID" value="EPY26072.1"/>
    <property type="molecule type" value="Genomic_DNA"/>
</dbReference>
<evidence type="ECO:0000256" key="2">
    <source>
        <dbReference type="SAM" id="MobiDB-lite"/>
    </source>
</evidence>
<dbReference type="PANTHER" id="PTHR19336">
    <property type="entry name" value="UNCHARACTERIZED DUF1167"/>
    <property type="match status" value="1"/>
</dbReference>
<feature type="coiled-coil region" evidence="1">
    <location>
        <begin position="37"/>
        <end position="190"/>
    </location>
</feature>
<dbReference type="InterPro" id="IPR051756">
    <property type="entry name" value="Centrosomal_MT-associated"/>
</dbReference>
<name>S9U5M1_9TRYP</name>
<accession>S9U5M1</accession>
<keyword evidence="1" id="KW-0175">Coiled coil</keyword>
<dbReference type="OrthoDB" id="265288at2759"/>
<evidence type="ECO:0000313" key="4">
    <source>
        <dbReference type="Proteomes" id="UP000015354"/>
    </source>
</evidence>
<reference evidence="3 4" key="1">
    <citation type="journal article" date="2013" name="PLoS ONE">
        <title>Predicting the Proteins of Angomonas deanei, Strigomonas culicis and Their Respective Endosymbionts Reveals New Aspects of the Trypanosomatidae Family.</title>
        <authorList>
            <person name="Motta M.C."/>
            <person name="Martins A.C."/>
            <person name="de Souza S.S."/>
            <person name="Catta-Preta C.M."/>
            <person name="Silva R."/>
            <person name="Klein C.C."/>
            <person name="de Almeida L.G."/>
            <person name="de Lima Cunha O."/>
            <person name="Ciapina L.P."/>
            <person name="Brocchi M."/>
            <person name="Colabardini A.C."/>
            <person name="de Araujo Lima B."/>
            <person name="Machado C.R."/>
            <person name="de Almeida Soares C.M."/>
            <person name="Probst C.M."/>
            <person name="de Menezes C.B."/>
            <person name="Thompson C.E."/>
            <person name="Bartholomeu D.C."/>
            <person name="Gradia D.F."/>
            <person name="Pavoni D.P."/>
            <person name="Grisard E.C."/>
            <person name="Fantinatti-Garboggini F."/>
            <person name="Marchini F.K."/>
            <person name="Rodrigues-Luiz G.F."/>
            <person name="Wagner G."/>
            <person name="Goldman G.H."/>
            <person name="Fietto J.L."/>
            <person name="Elias M.C."/>
            <person name="Goldman M.H."/>
            <person name="Sagot M.F."/>
            <person name="Pereira M."/>
            <person name="Stoco P.H."/>
            <person name="de Mendonca-Neto R.P."/>
            <person name="Teixeira S.M."/>
            <person name="Maciel T.E."/>
            <person name="de Oliveira Mendes T.A."/>
            <person name="Urmenyi T.P."/>
            <person name="de Souza W."/>
            <person name="Schenkman S."/>
            <person name="de Vasconcelos A.T."/>
        </authorList>
    </citation>
    <scope>NUCLEOTIDE SEQUENCE [LARGE SCALE GENOMIC DNA]</scope>
</reference>
<feature type="region of interest" description="Disordered" evidence="2">
    <location>
        <begin position="1"/>
        <end position="20"/>
    </location>
</feature>
<evidence type="ECO:0000256" key="1">
    <source>
        <dbReference type="SAM" id="Coils"/>
    </source>
</evidence>
<evidence type="ECO:0000313" key="3">
    <source>
        <dbReference type="EMBL" id="EPY26072.1"/>
    </source>
</evidence>
<protein>
    <submittedName>
        <fullName evidence="3">Uncharacterized protein</fullName>
    </submittedName>
</protein>
<dbReference type="GO" id="GO:0008017">
    <property type="term" value="F:microtubule binding"/>
    <property type="evidence" value="ECO:0007669"/>
    <property type="project" value="TreeGrafter"/>
</dbReference>
<dbReference type="Proteomes" id="UP000015354">
    <property type="component" value="Unassembled WGS sequence"/>
</dbReference>
<proteinExistence type="predicted"/>
<feature type="region of interest" description="Disordered" evidence="2">
    <location>
        <begin position="283"/>
        <end position="316"/>
    </location>
</feature>
<keyword evidence="4" id="KW-1185">Reference proteome</keyword>
<feature type="region of interest" description="Disordered" evidence="2">
    <location>
        <begin position="192"/>
        <end position="242"/>
    </location>
</feature>
<feature type="coiled-coil region" evidence="1">
    <location>
        <begin position="327"/>
        <end position="354"/>
    </location>
</feature>
<comment type="caution">
    <text evidence="3">The sequence shown here is derived from an EMBL/GenBank/DDBJ whole genome shotgun (WGS) entry which is preliminary data.</text>
</comment>